<dbReference type="InterPro" id="IPR015413">
    <property type="entry name" value="Methionyl/Leucyl_tRNA_Synth"/>
</dbReference>
<comment type="subcellular location">
    <subcellularLocation>
        <location evidence="9">Cytoplasm</location>
    </subcellularLocation>
</comment>
<dbReference type="SUPFAM" id="SSF52374">
    <property type="entry name" value="Nucleotidylyl transferase"/>
    <property type="match status" value="1"/>
</dbReference>
<dbReference type="PRINTS" id="PR01041">
    <property type="entry name" value="TRNASYNTHMET"/>
</dbReference>
<comment type="catalytic activity">
    <reaction evidence="8 9">
        <text>tRNA(Met) + L-methionine + ATP = L-methionyl-tRNA(Met) + AMP + diphosphate</text>
        <dbReference type="Rhea" id="RHEA:13481"/>
        <dbReference type="Rhea" id="RHEA-COMP:9667"/>
        <dbReference type="Rhea" id="RHEA-COMP:9698"/>
        <dbReference type="ChEBI" id="CHEBI:30616"/>
        <dbReference type="ChEBI" id="CHEBI:33019"/>
        <dbReference type="ChEBI" id="CHEBI:57844"/>
        <dbReference type="ChEBI" id="CHEBI:78442"/>
        <dbReference type="ChEBI" id="CHEBI:78530"/>
        <dbReference type="ChEBI" id="CHEBI:456215"/>
        <dbReference type="EC" id="6.1.1.10"/>
    </reaction>
</comment>
<evidence type="ECO:0000256" key="3">
    <source>
        <dbReference type="ARBA" id="ARBA00022598"/>
    </source>
</evidence>
<evidence type="ECO:0000313" key="12">
    <source>
        <dbReference type="EMBL" id="GLQ21249.1"/>
    </source>
</evidence>
<feature type="short sequence motif" description="'KMSKS' region" evidence="9">
    <location>
        <begin position="350"/>
        <end position="354"/>
    </location>
</feature>
<dbReference type="InterPro" id="IPR023458">
    <property type="entry name" value="Met-tRNA_ligase_1"/>
</dbReference>
<protein>
    <recommendedName>
        <fullName evidence="9">Methionine--tRNA ligase</fullName>
        <ecNumber evidence="9">6.1.1.10</ecNumber>
    </recommendedName>
    <alternativeName>
        <fullName evidence="9">Methionyl-tRNA synthetase</fullName>
        <shortName evidence="9">MetRS</shortName>
    </alternativeName>
</protein>
<feature type="binding site" evidence="9">
    <location>
        <position position="151"/>
    </location>
    <ligand>
        <name>Zn(2+)</name>
        <dbReference type="ChEBI" id="CHEBI:29105"/>
    </ligand>
</feature>
<evidence type="ECO:0000256" key="1">
    <source>
        <dbReference type="ARBA" id="ARBA00003314"/>
    </source>
</evidence>
<keyword evidence="5 9" id="KW-0067">ATP-binding</keyword>
<feature type="short sequence motif" description="'HIGH' region" evidence="9">
    <location>
        <begin position="19"/>
        <end position="29"/>
    </location>
</feature>
<feature type="domain" description="Methionyl-tRNA synthetase anticodon-binding" evidence="11">
    <location>
        <begin position="425"/>
        <end position="574"/>
    </location>
</feature>
<proteinExistence type="inferred from homology"/>
<dbReference type="PANTHER" id="PTHR45765:SF1">
    <property type="entry name" value="METHIONINE--TRNA LIGASE, CYTOPLASMIC"/>
    <property type="match status" value="1"/>
</dbReference>
<dbReference type="EMBL" id="BSNJ01000004">
    <property type="protein sequence ID" value="GLQ21249.1"/>
    <property type="molecule type" value="Genomic_DNA"/>
</dbReference>
<dbReference type="InterPro" id="IPR014758">
    <property type="entry name" value="Met-tRNA_synth"/>
</dbReference>
<dbReference type="Gene3D" id="3.40.50.620">
    <property type="entry name" value="HUPs"/>
    <property type="match status" value="1"/>
</dbReference>
<feature type="binding site" evidence="9">
    <location>
        <position position="353"/>
    </location>
    <ligand>
        <name>ATP</name>
        <dbReference type="ChEBI" id="CHEBI:30616"/>
    </ligand>
</feature>
<name>A0ABQ5V2R9_9PROT</name>
<evidence type="ECO:0000256" key="7">
    <source>
        <dbReference type="ARBA" id="ARBA00023146"/>
    </source>
</evidence>
<dbReference type="Proteomes" id="UP001161390">
    <property type="component" value="Unassembled WGS sequence"/>
</dbReference>
<comment type="similarity">
    <text evidence="2 9">Belongs to the class-I aminoacyl-tRNA synthetase family. MetG type 1 subfamily.</text>
</comment>
<dbReference type="InterPro" id="IPR014729">
    <property type="entry name" value="Rossmann-like_a/b/a_fold"/>
</dbReference>
<keyword evidence="6 9" id="KW-0648">Protein biosynthesis</keyword>
<comment type="subunit">
    <text evidence="9">Monomer.</text>
</comment>
<evidence type="ECO:0000256" key="4">
    <source>
        <dbReference type="ARBA" id="ARBA00022741"/>
    </source>
</evidence>
<dbReference type="InterPro" id="IPR033911">
    <property type="entry name" value="MetRS_core"/>
</dbReference>
<keyword evidence="7 9" id="KW-0030">Aminoacyl-tRNA synthetase</keyword>
<dbReference type="CDD" id="cd00814">
    <property type="entry name" value="MetRS_core"/>
    <property type="match status" value="1"/>
</dbReference>
<evidence type="ECO:0000256" key="8">
    <source>
        <dbReference type="ARBA" id="ARBA00047364"/>
    </source>
</evidence>
<evidence type="ECO:0000259" key="10">
    <source>
        <dbReference type="Pfam" id="PF09334"/>
    </source>
</evidence>
<evidence type="ECO:0000256" key="5">
    <source>
        <dbReference type="ARBA" id="ARBA00022840"/>
    </source>
</evidence>
<dbReference type="Gene3D" id="2.20.28.20">
    <property type="entry name" value="Methionyl-tRNA synthetase, Zn-domain"/>
    <property type="match status" value="1"/>
</dbReference>
<feature type="binding site" evidence="9">
    <location>
        <position position="154"/>
    </location>
    <ligand>
        <name>Zn(2+)</name>
        <dbReference type="ChEBI" id="CHEBI:29105"/>
    </ligand>
</feature>
<dbReference type="Pfam" id="PF09334">
    <property type="entry name" value="tRNA-synt_1g"/>
    <property type="match status" value="1"/>
</dbReference>
<dbReference type="NCBIfam" id="TIGR00398">
    <property type="entry name" value="metG"/>
    <property type="match status" value="1"/>
</dbReference>
<dbReference type="HAMAP" id="MF_00098">
    <property type="entry name" value="Met_tRNA_synth_type1"/>
    <property type="match status" value="1"/>
</dbReference>
<evidence type="ECO:0000259" key="11">
    <source>
        <dbReference type="Pfam" id="PF19303"/>
    </source>
</evidence>
<keyword evidence="9" id="KW-0963">Cytoplasm</keyword>
<keyword evidence="3 9" id="KW-0436">Ligase</keyword>
<keyword evidence="9" id="KW-0479">Metal-binding</keyword>
<dbReference type="InterPro" id="IPR029038">
    <property type="entry name" value="MetRS_Zn"/>
</dbReference>
<dbReference type="Pfam" id="PF19303">
    <property type="entry name" value="Anticodon_3"/>
    <property type="match status" value="1"/>
</dbReference>
<reference evidence="12" key="2">
    <citation type="submission" date="2023-01" db="EMBL/GenBank/DDBJ databases">
        <title>Draft genome sequence of Algimonas porphyrae strain NBRC 108216.</title>
        <authorList>
            <person name="Sun Q."/>
            <person name="Mori K."/>
        </authorList>
    </citation>
    <scope>NUCLEOTIDE SEQUENCE</scope>
    <source>
        <strain evidence="12">NBRC 108216</strain>
    </source>
</reference>
<evidence type="ECO:0000256" key="2">
    <source>
        <dbReference type="ARBA" id="ARBA00008258"/>
    </source>
</evidence>
<evidence type="ECO:0000256" key="6">
    <source>
        <dbReference type="ARBA" id="ARBA00022917"/>
    </source>
</evidence>
<feature type="domain" description="Methionyl/Leucyl tRNA synthetase" evidence="10">
    <location>
        <begin position="12"/>
        <end position="413"/>
    </location>
</feature>
<keyword evidence="4 9" id="KW-0547">Nucleotide-binding</keyword>
<dbReference type="CDD" id="cd07957">
    <property type="entry name" value="Anticodon_Ia_Met"/>
    <property type="match status" value="1"/>
</dbReference>
<dbReference type="InterPro" id="IPR041872">
    <property type="entry name" value="Anticodon_Met"/>
</dbReference>
<reference evidence="12" key="1">
    <citation type="journal article" date="2014" name="Int. J. Syst. Evol. Microbiol.">
        <title>Complete genome of a new Firmicutes species belonging to the dominant human colonic microbiota ('Ruminococcus bicirculans') reveals two chromosomes and a selective capacity to utilize plant glucans.</title>
        <authorList>
            <consortium name="NISC Comparative Sequencing Program"/>
            <person name="Wegmann U."/>
            <person name="Louis P."/>
            <person name="Goesmann A."/>
            <person name="Henrissat B."/>
            <person name="Duncan S.H."/>
            <person name="Flint H.J."/>
        </authorList>
    </citation>
    <scope>NUCLEOTIDE SEQUENCE</scope>
    <source>
        <strain evidence="12">NBRC 108216</strain>
    </source>
</reference>
<sequence length="575" mass="63257">MTSPNTASSKRILITSALPYINGVKHLGNLAGSMLPADLYARVMRLLGHEVLYICATDEHGTPAELAAADAGLSVEAYCDAMYAAQKAAGEAFDLSYDWFGRSSGEATARLTQHFSSVLEKNGLIEARISKQVYSNADGRYLPDRYVEGICPNCGFEAARGDQCDNCGKLLDPVDLIDPYSAVSGSKDVEIRETEHLYLKQSAMSDRLRDWVEGQNSWPALASSIALKWLDEGLRDRSITRDLDWGIPVVDADGNPRDGFDGKVYYVWFDAPIAYIGATQDWAAGNGGDWERWWRTDAGADDVEYVQFMGKDNVAFHTLSFPTTLMGSGEPWKLVDTLKAFNWVTWYGGKFSTSNKRGVFMDQAIDLAPSDTWRWHLMANAPESSDAAFTWEEFQASVNSDLANVLGNFVNRITKYAASKFDGQVPTGGVSGGHEDWIMDEIGLKLPQMIDHFEARDFRKALGEMRAIWALGNEYLTRAAPWTHYKTDVDQAAVGVRMGLNLAALFGIIAQPVIPRTASSILDAMGVPGDRRSWNFDGWANGLPVGHAVSAPDMLFAKIEDDDIADWAARFGGDA</sequence>
<accession>A0ABQ5V2R9</accession>
<keyword evidence="13" id="KW-1185">Reference proteome</keyword>
<comment type="cofactor">
    <cofactor evidence="9">
        <name>Zn(2+)</name>
        <dbReference type="ChEBI" id="CHEBI:29105"/>
    </cofactor>
    <text evidence="9">Binds 1 zinc ion per subunit.</text>
</comment>
<dbReference type="SUPFAM" id="SSF47323">
    <property type="entry name" value="Anticodon-binding domain of a subclass of class I aminoacyl-tRNA synthetases"/>
    <property type="match status" value="1"/>
</dbReference>
<dbReference type="Gene3D" id="1.10.730.10">
    <property type="entry name" value="Isoleucyl-tRNA Synthetase, Domain 1"/>
    <property type="match status" value="1"/>
</dbReference>
<organism evidence="12 13">
    <name type="scientific">Algimonas porphyrae</name>
    <dbReference type="NCBI Taxonomy" id="1128113"/>
    <lineage>
        <taxon>Bacteria</taxon>
        <taxon>Pseudomonadati</taxon>
        <taxon>Pseudomonadota</taxon>
        <taxon>Alphaproteobacteria</taxon>
        <taxon>Maricaulales</taxon>
        <taxon>Robiginitomaculaceae</taxon>
        <taxon>Algimonas</taxon>
    </lineage>
</organism>
<evidence type="ECO:0000256" key="9">
    <source>
        <dbReference type="HAMAP-Rule" id="MF_00098"/>
    </source>
</evidence>
<comment type="function">
    <text evidence="1 9">Is required not only for elongation of protein synthesis but also for the initiation of all mRNA translation through initiator tRNA(fMet) aminoacylation.</text>
</comment>
<keyword evidence="9" id="KW-0862">Zinc</keyword>
<dbReference type="PANTHER" id="PTHR45765">
    <property type="entry name" value="METHIONINE--TRNA LIGASE"/>
    <property type="match status" value="1"/>
</dbReference>
<feature type="binding site" evidence="9">
    <location>
        <position position="164"/>
    </location>
    <ligand>
        <name>Zn(2+)</name>
        <dbReference type="ChEBI" id="CHEBI:29105"/>
    </ligand>
</feature>
<dbReference type="SUPFAM" id="SSF57770">
    <property type="entry name" value="Methionyl-tRNA synthetase (MetRS), Zn-domain"/>
    <property type="match status" value="1"/>
</dbReference>
<dbReference type="RefSeq" id="WP_284372597.1">
    <property type="nucleotide sequence ID" value="NZ_BSNJ01000004.1"/>
</dbReference>
<gene>
    <name evidence="9 12" type="primary">metG</name>
    <name evidence="12" type="ORF">GCM10007854_22040</name>
</gene>
<dbReference type="InterPro" id="IPR009080">
    <property type="entry name" value="tRNAsynth_Ia_anticodon-bd"/>
</dbReference>
<dbReference type="GO" id="GO:0016874">
    <property type="term" value="F:ligase activity"/>
    <property type="evidence" value="ECO:0007669"/>
    <property type="project" value="UniProtKB-KW"/>
</dbReference>
<dbReference type="EC" id="6.1.1.10" evidence="9"/>
<evidence type="ECO:0000313" key="13">
    <source>
        <dbReference type="Proteomes" id="UP001161390"/>
    </source>
</evidence>
<comment type="caution">
    <text evidence="12">The sequence shown here is derived from an EMBL/GenBank/DDBJ whole genome shotgun (WGS) entry which is preliminary data.</text>
</comment>
<feature type="binding site" evidence="9">
    <location>
        <position position="167"/>
    </location>
    <ligand>
        <name>Zn(2+)</name>
        <dbReference type="ChEBI" id="CHEBI:29105"/>
    </ligand>
</feature>